<evidence type="ECO:0008006" key="5">
    <source>
        <dbReference type="Google" id="ProtNLM"/>
    </source>
</evidence>
<dbReference type="EMBL" id="BAABCX010000007">
    <property type="protein sequence ID" value="GAA3550333.1"/>
    <property type="molecule type" value="Genomic_DNA"/>
</dbReference>
<dbReference type="RefSeq" id="WP_344959949.1">
    <property type="nucleotide sequence ID" value="NZ_BAABCX010000007.1"/>
</dbReference>
<comment type="caution">
    <text evidence="3">The sequence shown here is derived from an EMBL/GenBank/DDBJ whole genome shotgun (WGS) entry which is preliminary data.</text>
</comment>
<proteinExistence type="predicted"/>
<reference evidence="4" key="1">
    <citation type="journal article" date="2019" name="Int. J. Syst. Evol. Microbiol.">
        <title>The Global Catalogue of Microorganisms (GCM) 10K type strain sequencing project: providing services to taxonomists for standard genome sequencing and annotation.</title>
        <authorList>
            <consortium name="The Broad Institute Genomics Platform"/>
            <consortium name="The Broad Institute Genome Sequencing Center for Infectious Disease"/>
            <person name="Wu L."/>
            <person name="Ma J."/>
        </authorList>
    </citation>
    <scope>NUCLEOTIDE SEQUENCE [LARGE SCALE GENOMIC DNA]</scope>
    <source>
        <strain evidence="4">JCM 17110</strain>
    </source>
</reference>
<dbReference type="Pfam" id="PF10741">
    <property type="entry name" value="T2SSM_b"/>
    <property type="match status" value="1"/>
</dbReference>
<gene>
    <name evidence="3" type="ORF">GCM10022394_33120</name>
</gene>
<keyword evidence="2" id="KW-0472">Membrane</keyword>
<dbReference type="Proteomes" id="UP001500795">
    <property type="component" value="Unassembled WGS sequence"/>
</dbReference>
<organism evidence="3 4">
    <name type="scientific">Zobellella aerophila</name>
    <dbReference type="NCBI Taxonomy" id="870480"/>
    <lineage>
        <taxon>Bacteria</taxon>
        <taxon>Pseudomonadati</taxon>
        <taxon>Pseudomonadota</taxon>
        <taxon>Gammaproteobacteria</taxon>
        <taxon>Aeromonadales</taxon>
        <taxon>Aeromonadaceae</taxon>
        <taxon>Zobellella</taxon>
    </lineage>
</organism>
<protein>
    <recommendedName>
        <fullName evidence="5">General secretion pathway protein GspM</fullName>
    </recommendedName>
</protein>
<name>A0ABP6WFQ0_9GAMM</name>
<keyword evidence="2" id="KW-0812">Transmembrane</keyword>
<keyword evidence="2" id="KW-1133">Transmembrane helix</keyword>
<dbReference type="NCBIfam" id="NF040576">
    <property type="entry name" value="T2SS_GspM_XpsM"/>
    <property type="match status" value="1"/>
</dbReference>
<sequence>MRLSTRQQQLAAVAILTSVLLLFGLLLHPLLNLFMQQGATLSRLESQLARYQKLSDNLEQTEQTLQRLKKENPSADFYLPETRPSLASAWLQQHLNQLVSHSGGQLLSIQNTQANTTSPLSSIALKVHLRGEMGQLVQLFHALESGRPMLFINDLVISASPGRRNIRISRHLPPNRGQDPRYQQLPSLDIRFDLLGYGQREAP</sequence>
<feature type="transmembrane region" description="Helical" evidence="2">
    <location>
        <begin position="12"/>
        <end position="35"/>
    </location>
</feature>
<keyword evidence="4" id="KW-1185">Reference proteome</keyword>
<accession>A0ABP6WFQ0</accession>
<evidence type="ECO:0000256" key="2">
    <source>
        <dbReference type="SAM" id="Phobius"/>
    </source>
</evidence>
<dbReference type="InterPro" id="IPR034756">
    <property type="entry name" value="T2SSM_b"/>
</dbReference>
<feature type="coiled-coil region" evidence="1">
    <location>
        <begin position="41"/>
        <end position="71"/>
    </location>
</feature>
<evidence type="ECO:0000313" key="4">
    <source>
        <dbReference type="Proteomes" id="UP001500795"/>
    </source>
</evidence>
<keyword evidence="1" id="KW-0175">Coiled coil</keyword>
<evidence type="ECO:0000313" key="3">
    <source>
        <dbReference type="EMBL" id="GAA3550333.1"/>
    </source>
</evidence>
<evidence type="ECO:0000256" key="1">
    <source>
        <dbReference type="SAM" id="Coils"/>
    </source>
</evidence>